<dbReference type="InterPro" id="IPR052038">
    <property type="entry name" value="Type-VII_TA_antitoxin"/>
</dbReference>
<evidence type="ECO:0000256" key="3">
    <source>
        <dbReference type="ARBA" id="ARBA00022695"/>
    </source>
</evidence>
<dbReference type="PANTHER" id="PTHR33571">
    <property type="entry name" value="SSL8005 PROTEIN"/>
    <property type="match status" value="1"/>
</dbReference>
<dbReference type="GO" id="GO:0046872">
    <property type="term" value="F:metal ion binding"/>
    <property type="evidence" value="ECO:0007669"/>
    <property type="project" value="UniProtKB-KW"/>
</dbReference>
<dbReference type="GO" id="GO:0016779">
    <property type="term" value="F:nucleotidyltransferase activity"/>
    <property type="evidence" value="ECO:0007669"/>
    <property type="project" value="UniProtKB-KW"/>
</dbReference>
<keyword evidence="2" id="KW-0808">Transferase</keyword>
<feature type="domain" description="Polymerase beta nucleotidyltransferase" evidence="8">
    <location>
        <begin position="26"/>
        <end position="110"/>
    </location>
</feature>
<gene>
    <name evidence="9" type="ORF">ABV298_12005</name>
</gene>
<accession>A0AAU8FVD4</accession>
<dbReference type="NCBIfam" id="NF047752">
    <property type="entry name" value="MntA_antitoxin"/>
    <property type="match status" value="1"/>
</dbReference>
<sequence>MCTYNYYLVESNESKMEHLIQKAALFFQDKPVKRAYLFGSAARGEQNSNSDVDILVDLDYENGADFDTFFDMQEALTAILGTRVDLVSCNGLSPYIRPQIDQEKQLIYEKA</sequence>
<evidence type="ECO:0000256" key="5">
    <source>
        <dbReference type="ARBA" id="ARBA00022741"/>
    </source>
</evidence>
<keyword evidence="6" id="KW-0067">ATP-binding</keyword>
<protein>
    <submittedName>
        <fullName evidence="9">Nucleotidyltransferase family protein</fullName>
    </submittedName>
</protein>
<dbReference type="EMBL" id="CP159289">
    <property type="protein sequence ID" value="XCH27939.1"/>
    <property type="molecule type" value="Genomic_DNA"/>
</dbReference>
<dbReference type="InterPro" id="IPR041633">
    <property type="entry name" value="Polbeta"/>
</dbReference>
<dbReference type="Gene3D" id="3.30.460.10">
    <property type="entry name" value="Beta Polymerase, domain 2"/>
    <property type="match status" value="1"/>
</dbReference>
<dbReference type="CDD" id="cd05403">
    <property type="entry name" value="NT_KNTase_like"/>
    <property type="match status" value="1"/>
</dbReference>
<comment type="cofactor">
    <cofactor evidence="1">
        <name>Mg(2+)</name>
        <dbReference type="ChEBI" id="CHEBI:18420"/>
    </cofactor>
</comment>
<dbReference type="SUPFAM" id="SSF81301">
    <property type="entry name" value="Nucleotidyltransferase"/>
    <property type="match status" value="1"/>
</dbReference>
<organism evidence="9">
    <name type="scientific">Dyadobacter sp. 676</name>
    <dbReference type="NCBI Taxonomy" id="3088362"/>
    <lineage>
        <taxon>Bacteria</taxon>
        <taxon>Pseudomonadati</taxon>
        <taxon>Bacteroidota</taxon>
        <taxon>Cytophagia</taxon>
        <taxon>Cytophagales</taxon>
        <taxon>Spirosomataceae</taxon>
        <taxon>Dyadobacter</taxon>
    </lineage>
</organism>
<evidence type="ECO:0000256" key="1">
    <source>
        <dbReference type="ARBA" id="ARBA00001946"/>
    </source>
</evidence>
<evidence type="ECO:0000256" key="7">
    <source>
        <dbReference type="ARBA" id="ARBA00022842"/>
    </source>
</evidence>
<evidence type="ECO:0000313" key="9">
    <source>
        <dbReference type="EMBL" id="XCH27939.1"/>
    </source>
</evidence>
<evidence type="ECO:0000256" key="2">
    <source>
        <dbReference type="ARBA" id="ARBA00022679"/>
    </source>
</evidence>
<dbReference type="Pfam" id="PF18765">
    <property type="entry name" value="Polbeta"/>
    <property type="match status" value="1"/>
</dbReference>
<evidence type="ECO:0000256" key="6">
    <source>
        <dbReference type="ARBA" id="ARBA00022840"/>
    </source>
</evidence>
<keyword evidence="3" id="KW-0548">Nucleotidyltransferase</keyword>
<evidence type="ECO:0000259" key="8">
    <source>
        <dbReference type="Pfam" id="PF18765"/>
    </source>
</evidence>
<dbReference type="GO" id="GO:0005524">
    <property type="term" value="F:ATP binding"/>
    <property type="evidence" value="ECO:0007669"/>
    <property type="project" value="UniProtKB-KW"/>
</dbReference>
<dbReference type="RefSeq" id="WP_353723176.1">
    <property type="nucleotide sequence ID" value="NZ_CP159289.1"/>
</dbReference>
<keyword evidence="5" id="KW-0547">Nucleotide-binding</keyword>
<proteinExistence type="predicted"/>
<dbReference type="InterPro" id="IPR043519">
    <property type="entry name" value="NT_sf"/>
</dbReference>
<name>A0AAU8FVD4_9BACT</name>
<evidence type="ECO:0000256" key="4">
    <source>
        <dbReference type="ARBA" id="ARBA00022723"/>
    </source>
</evidence>
<keyword evidence="7" id="KW-0460">Magnesium</keyword>
<reference evidence="9" key="1">
    <citation type="submission" date="2024-06" db="EMBL/GenBank/DDBJ databases">
        <title>Sequencing and assembly of the genome of Dyadobacter sp. strain 676, a symbiont of Cyamopsis tetragonoloba.</title>
        <authorList>
            <person name="Guro P."/>
            <person name="Sazanova A."/>
            <person name="Kuznetsova I."/>
            <person name="Belimov A."/>
            <person name="Safronova V."/>
        </authorList>
    </citation>
    <scope>NUCLEOTIDE SEQUENCE</scope>
    <source>
        <strain evidence="9">676</strain>
    </source>
</reference>
<dbReference type="AlphaFoldDB" id="A0AAU8FVD4"/>
<keyword evidence="4" id="KW-0479">Metal-binding</keyword>
<dbReference type="PANTHER" id="PTHR33571:SF12">
    <property type="entry name" value="BSL3053 PROTEIN"/>
    <property type="match status" value="1"/>
</dbReference>